<accession>W1P6T1</accession>
<name>W1P6T1_AMBTC</name>
<organism evidence="1 2">
    <name type="scientific">Amborella trichopoda</name>
    <dbReference type="NCBI Taxonomy" id="13333"/>
    <lineage>
        <taxon>Eukaryota</taxon>
        <taxon>Viridiplantae</taxon>
        <taxon>Streptophyta</taxon>
        <taxon>Embryophyta</taxon>
        <taxon>Tracheophyta</taxon>
        <taxon>Spermatophyta</taxon>
        <taxon>Magnoliopsida</taxon>
        <taxon>Amborellales</taxon>
        <taxon>Amborellaceae</taxon>
        <taxon>Amborella</taxon>
    </lineage>
</organism>
<dbReference type="AlphaFoldDB" id="W1P6T1"/>
<evidence type="ECO:0008006" key="3">
    <source>
        <dbReference type="Google" id="ProtNLM"/>
    </source>
</evidence>
<dbReference type="HOGENOM" id="CLU_1637676_0_0_1"/>
<dbReference type="Gramene" id="ERN03638">
    <property type="protein sequence ID" value="ERN03638"/>
    <property type="gene ID" value="AMTR_s00144p00028290"/>
</dbReference>
<gene>
    <name evidence="1" type="ORF">AMTR_s00144p00028290</name>
</gene>
<keyword evidence="2" id="KW-1185">Reference proteome</keyword>
<dbReference type="Proteomes" id="UP000017836">
    <property type="component" value="Unassembled WGS sequence"/>
</dbReference>
<sequence length="183" mass="21611">MVSPLVSLSGEEWREQERERIRDAYERAMIEDEPEVWAWEHVTIPRPLPSRLAPSFVTIHHWSYGVWEIEEIDSLPMRVDSILAVYVASSQSFRMTAHLICIVLVMPYFPGRVSRQFGLPQSFFEITPPWTPLTARTADEDAYMREMTQWIEEWRHKTARVISEEEEEEGISLPLYEERTRLS</sequence>
<evidence type="ECO:0000313" key="2">
    <source>
        <dbReference type="Proteomes" id="UP000017836"/>
    </source>
</evidence>
<protein>
    <recommendedName>
        <fullName evidence="3">Aminotransferase-like plant mobile domain-containing protein</fullName>
    </recommendedName>
</protein>
<evidence type="ECO:0000313" key="1">
    <source>
        <dbReference type="EMBL" id="ERN03638.1"/>
    </source>
</evidence>
<dbReference type="EMBL" id="KI394342">
    <property type="protein sequence ID" value="ERN03638.1"/>
    <property type="molecule type" value="Genomic_DNA"/>
</dbReference>
<proteinExistence type="predicted"/>
<reference evidence="2" key="1">
    <citation type="journal article" date="2013" name="Science">
        <title>The Amborella genome and the evolution of flowering plants.</title>
        <authorList>
            <consortium name="Amborella Genome Project"/>
        </authorList>
    </citation>
    <scope>NUCLEOTIDE SEQUENCE [LARGE SCALE GENOMIC DNA]</scope>
</reference>